<evidence type="ECO:0000313" key="3">
    <source>
        <dbReference type="Proteomes" id="UP000019197"/>
    </source>
</evidence>
<protein>
    <submittedName>
        <fullName evidence="2">Uncharacterized protein</fullName>
    </submittedName>
</protein>
<dbReference type="AlphaFoldDB" id="W1J8Z2"/>
<evidence type="ECO:0000256" key="1">
    <source>
        <dbReference type="SAM" id="SignalP"/>
    </source>
</evidence>
<evidence type="ECO:0000313" key="2">
    <source>
        <dbReference type="EMBL" id="CDL87237.1"/>
    </source>
</evidence>
<organism evidence="2 3">
    <name type="scientific">Xenorhabdus cabanillasii JM26</name>
    <dbReference type="NCBI Taxonomy" id="1427517"/>
    <lineage>
        <taxon>Bacteria</taxon>
        <taxon>Pseudomonadati</taxon>
        <taxon>Pseudomonadota</taxon>
        <taxon>Gammaproteobacteria</taxon>
        <taxon>Enterobacterales</taxon>
        <taxon>Morganellaceae</taxon>
        <taxon>Xenorhabdus</taxon>
    </lineage>
</organism>
<dbReference type="Proteomes" id="UP000019197">
    <property type="component" value="Unassembled WGS sequence"/>
</dbReference>
<feature type="chain" id="PRO_5030179276" evidence="1">
    <location>
        <begin position="22"/>
        <end position="148"/>
    </location>
</feature>
<accession>W1J8Z2</accession>
<name>W1J8Z2_9GAMM</name>
<dbReference type="OrthoDB" id="6448007at2"/>
<feature type="signal peptide" evidence="1">
    <location>
        <begin position="1"/>
        <end position="21"/>
    </location>
</feature>
<sequence>MNLIKAALLMIVTAITLPSVAAENKKYESMLNVSDNYYMDINNGKIFGIYYAPKLIDKDDKPWMGCSNPFTKNVTVISTSPDERTIDTFKVKDSEGDYETYDISSIYKDIPNYARGYIRYLIKQDAKIKLTSRVCGSGAFPTFVAAER</sequence>
<keyword evidence="1" id="KW-0732">Signal</keyword>
<gene>
    <name evidence="2" type="ORF">XCR1_860021</name>
</gene>
<proteinExistence type="predicted"/>
<comment type="caution">
    <text evidence="2">The sequence shown here is derived from an EMBL/GenBank/DDBJ whole genome shotgun (WGS) entry which is preliminary data.</text>
</comment>
<dbReference type="RefSeq" id="WP_038269017.1">
    <property type="nucleotide sequence ID" value="NZ_CAWLVK010000482.1"/>
</dbReference>
<dbReference type="EMBL" id="CBXE010000482">
    <property type="protein sequence ID" value="CDL87237.1"/>
    <property type="molecule type" value="Genomic_DNA"/>
</dbReference>
<reference evidence="2 3" key="1">
    <citation type="submission" date="2013-11" db="EMBL/GenBank/DDBJ databases">
        <title>Draft genome sequence and annotation of the entomopathogenic bacterium, Xenorhabdus cabanillasi strain JM26.</title>
        <authorList>
            <person name="Gualtieri M."/>
            <person name="Ogier J.C."/>
            <person name="Pages S."/>
            <person name="Givaudan A."/>
            <person name="Gaudriault S."/>
        </authorList>
    </citation>
    <scope>NUCLEOTIDE SEQUENCE [LARGE SCALE GENOMIC DNA]</scope>
    <source>
        <strain evidence="2 3">JM26</strain>
    </source>
</reference>